<gene>
    <name evidence="1" type="ORF">AA0119_g9228</name>
</gene>
<protein>
    <recommendedName>
        <fullName evidence="3">Heterokaryon incompatibility domain-containing protein</fullName>
    </recommendedName>
</protein>
<name>A0ABY0G0E7_9PLEO</name>
<proteinExistence type="predicted"/>
<evidence type="ECO:0000313" key="1">
    <source>
        <dbReference type="EMBL" id="RYN94284.1"/>
    </source>
</evidence>
<sequence length="294" mass="34000">MRLLQQQANGDTDFSLVEFIDDIPPYAILSHTWGADHEEVTFKDIYEGKGKARAKPGYEKLRFCAQRATKEQIGYFWVPMIRPLFFFTSFTNCSYQIDTCCIDKSSSAELTEAINSMYKWYKNSTVCYVYLSDVPRRTWNIEGDGVPVASLLGSRWFTRGWTFQELLAPRKLIFFAANGETLGRLEDFADSIAVHCKIPLEIFHAYPRKFRRYGIGERLRWTAHRQTKREEDAAYCLLGCFDVQMPLIYGEGRTKAFVRLRAEYDHSMSEGYRKMISNGLPEDIIDATRGIVCL</sequence>
<evidence type="ECO:0000313" key="2">
    <source>
        <dbReference type="Proteomes" id="UP000293195"/>
    </source>
</evidence>
<reference evidence="2" key="1">
    <citation type="journal article" date="2019" name="bioRxiv">
        <title>Genomics, evolutionary history and diagnostics of the Alternaria alternata species group including apple and Asian pear pathotypes.</title>
        <authorList>
            <person name="Armitage A.D."/>
            <person name="Cockerton H.M."/>
            <person name="Sreenivasaprasad S."/>
            <person name="Woodhall J.W."/>
            <person name="Lane C.R."/>
            <person name="Harrison R.J."/>
            <person name="Clarkson J.P."/>
        </authorList>
    </citation>
    <scope>NUCLEOTIDE SEQUENCE [LARGE SCALE GENOMIC DNA]</scope>
    <source>
        <strain evidence="2">FERA 635</strain>
    </source>
</reference>
<accession>A0ABY0G0E7</accession>
<dbReference type="Proteomes" id="UP000293195">
    <property type="component" value="Unassembled WGS sequence"/>
</dbReference>
<dbReference type="PANTHER" id="PTHR10622">
    <property type="entry name" value="HET DOMAIN-CONTAINING PROTEIN"/>
    <property type="match status" value="1"/>
</dbReference>
<keyword evidence="2" id="KW-1185">Reference proteome</keyword>
<comment type="caution">
    <text evidence="1">The sequence shown here is derived from an EMBL/GenBank/DDBJ whole genome shotgun (WGS) entry which is preliminary data.</text>
</comment>
<organism evidence="1 2">
    <name type="scientific">Alternaria tenuissima</name>
    <dbReference type="NCBI Taxonomy" id="119927"/>
    <lineage>
        <taxon>Eukaryota</taxon>
        <taxon>Fungi</taxon>
        <taxon>Dikarya</taxon>
        <taxon>Ascomycota</taxon>
        <taxon>Pezizomycotina</taxon>
        <taxon>Dothideomycetes</taxon>
        <taxon>Pleosporomycetidae</taxon>
        <taxon>Pleosporales</taxon>
        <taxon>Pleosporineae</taxon>
        <taxon>Pleosporaceae</taxon>
        <taxon>Alternaria</taxon>
        <taxon>Alternaria sect. Alternaria</taxon>
        <taxon>Alternaria alternata complex</taxon>
    </lineage>
</organism>
<evidence type="ECO:0008006" key="3">
    <source>
        <dbReference type="Google" id="ProtNLM"/>
    </source>
</evidence>
<dbReference type="PANTHER" id="PTHR10622:SF10">
    <property type="entry name" value="HET DOMAIN-CONTAINING PROTEIN"/>
    <property type="match status" value="1"/>
</dbReference>
<dbReference type="EMBL" id="PDXF01000048">
    <property type="protein sequence ID" value="RYN94284.1"/>
    <property type="molecule type" value="Genomic_DNA"/>
</dbReference>